<dbReference type="RefSeq" id="WP_158510963.1">
    <property type="nucleotide sequence ID" value="NZ_CP012747.1"/>
</dbReference>
<gene>
    <name evidence="1" type="ORF">K788_0007669</name>
</gene>
<organism evidence="1 2">
    <name type="scientific">Paraburkholderia caribensis MBA4</name>
    <dbReference type="NCBI Taxonomy" id="1323664"/>
    <lineage>
        <taxon>Bacteria</taxon>
        <taxon>Pseudomonadati</taxon>
        <taxon>Pseudomonadota</taxon>
        <taxon>Betaproteobacteria</taxon>
        <taxon>Burkholderiales</taxon>
        <taxon>Burkholderiaceae</taxon>
        <taxon>Paraburkholderia</taxon>
    </lineage>
</organism>
<dbReference type="GeneID" id="69975310"/>
<sequence>MIDEKDAFWSAGTQMSIKDLSNFAVGREVGHTGGVRATTRLLPGVSRYFRR</sequence>
<proteinExistence type="predicted"/>
<dbReference type="KEGG" id="bcai:K788_0007669"/>
<reference evidence="1 2" key="1">
    <citation type="journal article" date="2014" name="Genome Announc.">
        <title>Draft Genome Sequence of the Haloacid-Degrading Burkholderia caribensis Strain MBA4.</title>
        <authorList>
            <person name="Pan Y."/>
            <person name="Kong K.F."/>
            <person name="Tsang J.S."/>
        </authorList>
    </citation>
    <scope>NUCLEOTIDE SEQUENCE [LARGE SCALE GENOMIC DNA]</scope>
    <source>
        <strain evidence="1 2">MBA4</strain>
    </source>
</reference>
<name>A0A0N7JUX0_9BURK</name>
<dbReference type="AlphaFoldDB" id="A0A0N7JUX0"/>
<dbReference type="Proteomes" id="UP000019146">
    <property type="component" value="Chromosome 2"/>
</dbReference>
<evidence type="ECO:0000313" key="2">
    <source>
        <dbReference type="Proteomes" id="UP000019146"/>
    </source>
</evidence>
<dbReference type="EMBL" id="CP012747">
    <property type="protein sequence ID" value="ALL67589.1"/>
    <property type="molecule type" value="Genomic_DNA"/>
</dbReference>
<accession>A0A0N7JUX0</accession>
<evidence type="ECO:0000313" key="1">
    <source>
        <dbReference type="EMBL" id="ALL67589.1"/>
    </source>
</evidence>
<protein>
    <submittedName>
        <fullName evidence="1">Uncharacterized protein</fullName>
    </submittedName>
</protein>